<dbReference type="GO" id="GO:0006508">
    <property type="term" value="P:proteolysis"/>
    <property type="evidence" value="ECO:0007669"/>
    <property type="project" value="InterPro"/>
</dbReference>
<accession>H3AXB7</accession>
<comment type="similarity">
    <text evidence="1 2">Belongs to the peptidase C14A family.</text>
</comment>
<dbReference type="InterPro" id="IPR002398">
    <property type="entry name" value="Pept_C14"/>
</dbReference>
<dbReference type="PROSITE" id="PS50208">
    <property type="entry name" value="CASPASE_P20"/>
    <property type="match status" value="1"/>
</dbReference>
<dbReference type="GO" id="GO:0043525">
    <property type="term" value="P:positive regulation of neuron apoptotic process"/>
    <property type="evidence" value="ECO:0007669"/>
    <property type="project" value="TreeGrafter"/>
</dbReference>
<dbReference type="Pfam" id="PF00656">
    <property type="entry name" value="Peptidase_C14"/>
    <property type="match status" value="1"/>
</dbReference>
<reference evidence="6" key="1">
    <citation type="submission" date="2011-08" db="EMBL/GenBank/DDBJ databases">
        <title>The draft genome of Latimeria chalumnae.</title>
        <authorList>
            <person name="Di Palma F."/>
            <person name="Alfoldi J."/>
            <person name="Johnson J."/>
            <person name="Berlin A."/>
            <person name="Gnerre S."/>
            <person name="Jaffe D."/>
            <person name="MacCallum I."/>
            <person name="Young S."/>
            <person name="Walker B.J."/>
            <person name="Lander E."/>
            <person name="Lindblad-Toh K."/>
        </authorList>
    </citation>
    <scope>NUCLEOTIDE SEQUENCE [LARGE SCALE GENOMIC DNA]</scope>
    <source>
        <strain evidence="6">Wild caught</strain>
    </source>
</reference>
<keyword evidence="6" id="KW-1185">Reference proteome</keyword>
<dbReference type="AlphaFoldDB" id="H3AXB7"/>
<dbReference type="InterPro" id="IPR011600">
    <property type="entry name" value="Pept_C14_caspase"/>
</dbReference>
<dbReference type="Gene3D" id="3.40.50.1460">
    <property type="match status" value="1"/>
</dbReference>
<dbReference type="EMBL" id="AFYH01083123">
    <property type="status" value="NOT_ANNOTATED_CDS"/>
    <property type="molecule type" value="Genomic_DNA"/>
</dbReference>
<dbReference type="GO" id="GO:0004197">
    <property type="term" value="F:cysteine-type endopeptidase activity"/>
    <property type="evidence" value="ECO:0007669"/>
    <property type="project" value="InterPro"/>
</dbReference>
<proteinExistence type="inferred from homology"/>
<dbReference type="SMART" id="SM00115">
    <property type="entry name" value="CASc"/>
    <property type="match status" value="1"/>
</dbReference>
<evidence type="ECO:0000256" key="2">
    <source>
        <dbReference type="RuleBase" id="RU003971"/>
    </source>
</evidence>
<reference evidence="5" key="2">
    <citation type="submission" date="2025-08" db="UniProtKB">
        <authorList>
            <consortium name="Ensembl"/>
        </authorList>
    </citation>
    <scope>IDENTIFICATION</scope>
</reference>
<dbReference type="InterPro" id="IPR029030">
    <property type="entry name" value="Caspase-like_dom_sf"/>
</dbReference>
<reference evidence="5" key="3">
    <citation type="submission" date="2025-09" db="UniProtKB">
        <authorList>
            <consortium name="Ensembl"/>
        </authorList>
    </citation>
    <scope>IDENTIFICATION</scope>
</reference>
<dbReference type="Proteomes" id="UP000008672">
    <property type="component" value="Unassembled WGS sequence"/>
</dbReference>
<evidence type="ECO:0000313" key="6">
    <source>
        <dbReference type="Proteomes" id="UP000008672"/>
    </source>
</evidence>
<dbReference type="InterPro" id="IPR001309">
    <property type="entry name" value="Pept_C14_p20"/>
</dbReference>
<dbReference type="eggNOG" id="KOG3573">
    <property type="taxonomic scope" value="Eukaryota"/>
</dbReference>
<dbReference type="GeneTree" id="ENSGT00940000164532"/>
<dbReference type="PRINTS" id="PR00376">
    <property type="entry name" value="IL1BCENZYME"/>
</dbReference>
<dbReference type="InParanoid" id="H3AXB7"/>
<feature type="domain" description="Caspase family p10" evidence="3">
    <location>
        <begin position="155"/>
        <end position="211"/>
    </location>
</feature>
<protein>
    <recommendedName>
        <fullName evidence="7">Caspase family p20 domain-containing protein</fullName>
    </recommendedName>
</protein>
<evidence type="ECO:0000259" key="3">
    <source>
        <dbReference type="PROSITE" id="PS50207"/>
    </source>
</evidence>
<evidence type="ECO:0000256" key="1">
    <source>
        <dbReference type="ARBA" id="ARBA00010134"/>
    </source>
</evidence>
<dbReference type="SUPFAM" id="SSF52129">
    <property type="entry name" value="Caspase-like"/>
    <property type="match status" value="1"/>
</dbReference>
<evidence type="ECO:0000259" key="4">
    <source>
        <dbReference type="PROSITE" id="PS50208"/>
    </source>
</evidence>
<dbReference type="HOGENOM" id="CLU_036904_2_2_1"/>
<name>H3AXB7_LATCH</name>
<dbReference type="GO" id="GO:0005829">
    <property type="term" value="C:cytosol"/>
    <property type="evidence" value="ECO:0007669"/>
    <property type="project" value="TreeGrafter"/>
</dbReference>
<organism evidence="5 6">
    <name type="scientific">Latimeria chalumnae</name>
    <name type="common">Coelacanth</name>
    <dbReference type="NCBI Taxonomy" id="7897"/>
    <lineage>
        <taxon>Eukaryota</taxon>
        <taxon>Metazoa</taxon>
        <taxon>Chordata</taxon>
        <taxon>Craniata</taxon>
        <taxon>Vertebrata</taxon>
        <taxon>Euteleostomi</taxon>
        <taxon>Coelacanthiformes</taxon>
        <taxon>Coelacanthidae</taxon>
        <taxon>Latimeria</taxon>
    </lineage>
</organism>
<dbReference type="Ensembl" id="ENSLACT00000014388.1">
    <property type="protein sequence ID" value="ENSLACP00000014288.1"/>
    <property type="gene ID" value="ENSLACG00000012574.1"/>
</dbReference>
<dbReference type="InterPro" id="IPR002138">
    <property type="entry name" value="Pept_C14_p10"/>
</dbReference>
<feature type="domain" description="Caspase family p20" evidence="4">
    <location>
        <begin position="1"/>
        <end position="136"/>
    </location>
</feature>
<evidence type="ECO:0000313" key="5">
    <source>
        <dbReference type="Ensembl" id="ENSLACP00000014288.1"/>
    </source>
</evidence>
<evidence type="ECO:0008006" key="7">
    <source>
        <dbReference type="Google" id="ProtNLM"/>
    </source>
</evidence>
<dbReference type="STRING" id="7897.ENSLACP00000014288"/>
<dbReference type="Bgee" id="ENSLACG00000012574">
    <property type="expression patterns" value="Expressed in pectoral fin and 3 other cell types or tissues"/>
</dbReference>
<dbReference type="PANTHER" id="PTHR10454:SF155">
    <property type="entry name" value="CASPASE-14-LIKE"/>
    <property type="match status" value="1"/>
</dbReference>
<dbReference type="InterPro" id="IPR015917">
    <property type="entry name" value="Pept_C14A"/>
</dbReference>
<dbReference type="OMA" id="GMEWHIG"/>
<dbReference type="FunCoup" id="H3AXB7">
    <property type="interactions" value="131"/>
</dbReference>
<sequence length="243" mass="27713">CFSFQQEKYDLSAERRGYILCVIKGRSGAKEDMINMRKWYKKFNINFSEKIDPSGKEIIPAFKKFRDEINGSHSDVSCCVITVMAHGGKGGLIHGTDGAQNAPNVKDIFDLFNNVQCPKLQKRPKVFIIQACRGSLRDEGVLQTDDQDVDMFEEDNYRLPTMCDTFTVYPTQPGFVAMRNTGYGSLMIKEMMEVFKDFDGKLHLYDIFVKVGTTLMFTQLSSYISACSVLLIRLSPYGKFQYK</sequence>
<dbReference type="PANTHER" id="PTHR10454">
    <property type="entry name" value="CASPASE"/>
    <property type="match status" value="1"/>
</dbReference>
<dbReference type="PROSITE" id="PS50207">
    <property type="entry name" value="CASPASE_P10"/>
    <property type="match status" value="1"/>
</dbReference>